<protein>
    <recommendedName>
        <fullName evidence="2">EF-hand domain-containing protein</fullName>
    </recommendedName>
</protein>
<dbReference type="SMART" id="SM00054">
    <property type="entry name" value="EFh"/>
    <property type="match status" value="2"/>
</dbReference>
<sequence length="525" mass="59367">MSYPYPDHYDYNEQIESSVTRSIRSLYSGYPGLSASSASLGTNGGALLTKSASATNNNNSVSRIAQDLLELQRASRKNMPNFDMYSQNASFNQSFNFSNQTGANSFLSEMETAILRSTNPIEINETEEITVHGQRGIWANKFEANNWKGVLSIDQYEINEDPNPEIINKKSLHSLEYVQELAIRYLRPPTPPAPGEIIINQLPNLLTAPAPPLIIRQQPARPNTPEPLVIREAPPPPPVQVGRKVITISGKRIPPPPRKVIIERLAPLPSKPQSVIIERWLPYSQVKRKVIFNRTNQADPVVVKPKNIIVQWEAPQVQIKREYKYLGVIRANPVEYVERFGNTLTLPKDLPQFVHDIKTPDGIVLAANFRPNSIFELEGDIQALNLIDLDREGLGEYRNYVQRYGNISNRKNSSSGSKLFSASVAVFPTDLNSESSYQFKSTSSFPQTENIETLIEYIFRSIDRNNNGRINVEDAEKILLRLNSRLDRKYGEDDVRAFFNALDINNDGTLDLREFKRAFLNLNNP</sequence>
<dbReference type="Gene3D" id="1.10.238.10">
    <property type="entry name" value="EF-hand"/>
    <property type="match status" value="1"/>
</dbReference>
<dbReference type="CDD" id="cd00051">
    <property type="entry name" value="EFh"/>
    <property type="match status" value="1"/>
</dbReference>
<keyword evidence="1" id="KW-0106">Calcium</keyword>
<dbReference type="InterPro" id="IPR011992">
    <property type="entry name" value="EF-hand-dom_pair"/>
</dbReference>
<dbReference type="GO" id="GO:0005509">
    <property type="term" value="F:calcium ion binding"/>
    <property type="evidence" value="ECO:0007669"/>
    <property type="project" value="InterPro"/>
</dbReference>
<dbReference type="Pfam" id="PF13499">
    <property type="entry name" value="EF-hand_7"/>
    <property type="match status" value="1"/>
</dbReference>
<dbReference type="PROSITE" id="PS00018">
    <property type="entry name" value="EF_HAND_1"/>
    <property type="match status" value="1"/>
</dbReference>
<dbReference type="InterPro" id="IPR002048">
    <property type="entry name" value="EF_hand_dom"/>
</dbReference>
<evidence type="ECO:0000313" key="3">
    <source>
        <dbReference type="EMBL" id="CAF0834278.1"/>
    </source>
</evidence>
<feature type="domain" description="EF-hand" evidence="2">
    <location>
        <begin position="450"/>
        <end position="485"/>
    </location>
</feature>
<organism evidence="3 4">
    <name type="scientific">Brachionus calyciflorus</name>
    <dbReference type="NCBI Taxonomy" id="104777"/>
    <lineage>
        <taxon>Eukaryota</taxon>
        <taxon>Metazoa</taxon>
        <taxon>Spiralia</taxon>
        <taxon>Gnathifera</taxon>
        <taxon>Rotifera</taxon>
        <taxon>Eurotatoria</taxon>
        <taxon>Monogononta</taxon>
        <taxon>Pseudotrocha</taxon>
        <taxon>Ploima</taxon>
        <taxon>Brachionidae</taxon>
        <taxon>Brachionus</taxon>
    </lineage>
</organism>
<gene>
    <name evidence="3" type="ORF">OXX778_LOCUS8124</name>
</gene>
<dbReference type="OrthoDB" id="427950at2759"/>
<name>A0A813V9F0_9BILA</name>
<dbReference type="InterPro" id="IPR018247">
    <property type="entry name" value="EF_Hand_1_Ca_BS"/>
</dbReference>
<feature type="domain" description="EF-hand" evidence="2">
    <location>
        <begin position="490"/>
        <end position="525"/>
    </location>
</feature>
<dbReference type="AlphaFoldDB" id="A0A813V9F0"/>
<evidence type="ECO:0000313" key="4">
    <source>
        <dbReference type="Proteomes" id="UP000663879"/>
    </source>
</evidence>
<keyword evidence="4" id="KW-1185">Reference proteome</keyword>
<comment type="caution">
    <text evidence="3">The sequence shown here is derived from an EMBL/GenBank/DDBJ whole genome shotgun (WGS) entry which is preliminary data.</text>
</comment>
<dbReference type="Proteomes" id="UP000663879">
    <property type="component" value="Unassembled WGS sequence"/>
</dbReference>
<dbReference type="PROSITE" id="PS50222">
    <property type="entry name" value="EF_HAND_2"/>
    <property type="match status" value="2"/>
</dbReference>
<reference evidence="3" key="1">
    <citation type="submission" date="2021-02" db="EMBL/GenBank/DDBJ databases">
        <authorList>
            <person name="Nowell W R."/>
        </authorList>
    </citation>
    <scope>NUCLEOTIDE SEQUENCE</scope>
    <source>
        <strain evidence="3">Ploen Becks lab</strain>
    </source>
</reference>
<dbReference type="SUPFAM" id="SSF47473">
    <property type="entry name" value="EF-hand"/>
    <property type="match status" value="1"/>
</dbReference>
<evidence type="ECO:0000256" key="1">
    <source>
        <dbReference type="ARBA" id="ARBA00022837"/>
    </source>
</evidence>
<dbReference type="EMBL" id="CAJNOC010001092">
    <property type="protein sequence ID" value="CAF0834278.1"/>
    <property type="molecule type" value="Genomic_DNA"/>
</dbReference>
<accession>A0A813V9F0</accession>
<evidence type="ECO:0000259" key="2">
    <source>
        <dbReference type="PROSITE" id="PS50222"/>
    </source>
</evidence>
<proteinExistence type="predicted"/>